<comment type="subcellular location">
    <subcellularLocation>
        <location evidence="2">Cell inner membrane</location>
        <topology evidence="2">Multi-pass membrane protein</topology>
    </subcellularLocation>
</comment>
<feature type="transmembrane region" description="Helical" evidence="11">
    <location>
        <begin position="382"/>
        <end position="402"/>
    </location>
</feature>
<feature type="transmembrane region" description="Helical" evidence="11">
    <location>
        <begin position="231"/>
        <end position="253"/>
    </location>
</feature>
<evidence type="ECO:0000256" key="1">
    <source>
        <dbReference type="ARBA" id="ARBA00003321"/>
    </source>
</evidence>
<feature type="domain" description="Major facilitator superfamily (MFS) profile" evidence="12">
    <location>
        <begin position="24"/>
        <end position="408"/>
    </location>
</feature>
<feature type="transmembrane region" description="Helical" evidence="11">
    <location>
        <begin position="322"/>
        <end position="345"/>
    </location>
</feature>
<gene>
    <name evidence="13" type="ORF">MJ923_01310</name>
</gene>
<keyword evidence="14" id="KW-1185">Reference proteome</keyword>
<dbReference type="PROSITE" id="PS50850">
    <property type="entry name" value="MFS"/>
    <property type="match status" value="1"/>
</dbReference>
<dbReference type="GO" id="GO:0005886">
    <property type="term" value="C:plasma membrane"/>
    <property type="evidence" value="ECO:0007669"/>
    <property type="project" value="UniProtKB-SubCell"/>
</dbReference>
<reference evidence="13 14" key="1">
    <citation type="submission" date="2022-02" db="EMBL/GenBank/DDBJ databases">
        <title>The genome sequence of Shewanella sp. 3B26.</title>
        <authorList>
            <person name="Du J."/>
        </authorList>
    </citation>
    <scope>NUCLEOTIDE SEQUENCE [LARGE SCALE GENOMIC DNA]</scope>
    <source>
        <strain evidence="13 14">3B26</strain>
    </source>
</reference>
<dbReference type="NCBIfam" id="TIGR01272">
    <property type="entry name" value="gluP"/>
    <property type="match status" value="1"/>
</dbReference>
<evidence type="ECO:0000256" key="2">
    <source>
        <dbReference type="ARBA" id="ARBA00004429"/>
    </source>
</evidence>
<dbReference type="GO" id="GO:0005354">
    <property type="term" value="F:galactose transmembrane transporter activity"/>
    <property type="evidence" value="ECO:0007669"/>
    <property type="project" value="InterPro"/>
</dbReference>
<feature type="transmembrane region" description="Helical" evidence="11">
    <location>
        <begin position="187"/>
        <end position="210"/>
    </location>
</feature>
<keyword evidence="9 11" id="KW-1133">Transmembrane helix</keyword>
<organism evidence="13 14">
    <name type="scientific">Shewanella zhuhaiensis</name>
    <dbReference type="NCBI Taxonomy" id="2919576"/>
    <lineage>
        <taxon>Bacteria</taxon>
        <taxon>Pseudomonadati</taxon>
        <taxon>Pseudomonadota</taxon>
        <taxon>Gammaproteobacteria</taxon>
        <taxon>Alteromonadales</taxon>
        <taxon>Shewanellaceae</taxon>
        <taxon>Shewanella</taxon>
    </lineage>
</organism>
<evidence type="ECO:0000256" key="9">
    <source>
        <dbReference type="ARBA" id="ARBA00022989"/>
    </source>
</evidence>
<evidence type="ECO:0000256" key="8">
    <source>
        <dbReference type="ARBA" id="ARBA00022692"/>
    </source>
</evidence>
<dbReference type="AlphaFoldDB" id="A0AAJ1EWF4"/>
<comment type="caution">
    <text evidence="13">The sequence shown here is derived from an EMBL/GenBank/DDBJ whole genome shotgun (WGS) entry which is preliminary data.</text>
</comment>
<feature type="transmembrane region" description="Helical" evidence="11">
    <location>
        <begin position="160"/>
        <end position="181"/>
    </location>
</feature>
<keyword evidence="6" id="KW-0997">Cell inner membrane</keyword>
<evidence type="ECO:0000259" key="12">
    <source>
        <dbReference type="PROSITE" id="PS50850"/>
    </source>
</evidence>
<feature type="transmembrane region" description="Helical" evidence="11">
    <location>
        <begin position="297"/>
        <end position="316"/>
    </location>
</feature>
<keyword evidence="8 11" id="KW-0812">Transmembrane</keyword>
<dbReference type="InterPro" id="IPR050375">
    <property type="entry name" value="MFS_TsgA-like"/>
</dbReference>
<feature type="transmembrane region" description="Helical" evidence="11">
    <location>
        <begin position="23"/>
        <end position="41"/>
    </location>
</feature>
<evidence type="ECO:0000256" key="4">
    <source>
        <dbReference type="ARBA" id="ARBA00022448"/>
    </source>
</evidence>
<feature type="transmembrane region" description="Helical" evidence="11">
    <location>
        <begin position="90"/>
        <end position="108"/>
    </location>
</feature>
<comment type="similarity">
    <text evidence="3">Belongs to the major facilitator superfamily. FHS transporter (TC 2.A.1.7) family.</text>
</comment>
<evidence type="ECO:0000256" key="7">
    <source>
        <dbReference type="ARBA" id="ARBA00022597"/>
    </source>
</evidence>
<accession>A0AAJ1EWF4</accession>
<dbReference type="RefSeq" id="WP_240589572.1">
    <property type="nucleotide sequence ID" value="NZ_JAKUDL010000001.1"/>
</dbReference>
<evidence type="ECO:0000256" key="10">
    <source>
        <dbReference type="ARBA" id="ARBA00023136"/>
    </source>
</evidence>
<proteinExistence type="inferred from homology"/>
<dbReference type="InterPro" id="IPR011701">
    <property type="entry name" value="MFS"/>
</dbReference>
<dbReference type="PANTHER" id="PTHR43702:SF3">
    <property type="entry name" value="PROTEIN TSGA"/>
    <property type="match status" value="1"/>
</dbReference>
<dbReference type="Pfam" id="PF07690">
    <property type="entry name" value="MFS_1"/>
    <property type="match status" value="1"/>
</dbReference>
<feature type="transmembrane region" description="Helical" evidence="11">
    <location>
        <begin position="114"/>
        <end position="139"/>
    </location>
</feature>
<evidence type="ECO:0000256" key="5">
    <source>
        <dbReference type="ARBA" id="ARBA00022475"/>
    </source>
</evidence>
<dbReference type="InterPro" id="IPR020846">
    <property type="entry name" value="MFS_dom"/>
</dbReference>
<evidence type="ECO:0000256" key="3">
    <source>
        <dbReference type="ARBA" id="ARBA00009120"/>
    </source>
</evidence>
<dbReference type="InterPro" id="IPR005964">
    <property type="entry name" value="Glc/Gal_transptr_bac"/>
</dbReference>
<evidence type="ECO:0000256" key="6">
    <source>
        <dbReference type="ARBA" id="ARBA00022519"/>
    </source>
</evidence>
<dbReference type="InterPro" id="IPR036259">
    <property type="entry name" value="MFS_trans_sf"/>
</dbReference>
<keyword evidence="10 11" id="KW-0472">Membrane</keyword>
<sequence>MAFVSSTSSHSGSALPTQSHQQLLFGAMTSLFFIWGFITALNDILIPHLKGIFELSYTQAMLVQFCFFGAYFLVSPLAGLIIARIGYLRGIIFGLCTMATGCLLFYPASSLEEYELFLLALFVLASGITILQVSANPFVARLGPERTAASRLNLAQALNSLGHTLGPLFGSLLIFGAAAGTHEAVQLPYLLLAAVIGIIAVGFIFLGDKVKHTDMGVDHRHAGSLRTHKRLLLGALAIFLYVGAEVSIGSFLVNYFAEPSIGGLDEKSAADLVAWYWGGAMLGRFAGAALTRRFNPAMVLAANAVFANLLLMLTIISTGEMAMVAVLAVGFFNSIMFPTIFTLAIEGLGELTSRGSGLLCQAIVGGAILPVIQGFVADNVGIQLSFIVPTLCYLYICWYAFFARQRPHGETVS</sequence>
<dbReference type="SUPFAM" id="SSF103473">
    <property type="entry name" value="MFS general substrate transporter"/>
    <property type="match status" value="1"/>
</dbReference>
<evidence type="ECO:0000313" key="14">
    <source>
        <dbReference type="Proteomes" id="UP001297581"/>
    </source>
</evidence>
<feature type="transmembrane region" description="Helical" evidence="11">
    <location>
        <begin position="357"/>
        <end position="376"/>
    </location>
</feature>
<dbReference type="Gene3D" id="1.20.1250.20">
    <property type="entry name" value="MFS general substrate transporter like domains"/>
    <property type="match status" value="2"/>
</dbReference>
<evidence type="ECO:0000256" key="11">
    <source>
        <dbReference type="SAM" id="Phobius"/>
    </source>
</evidence>
<keyword evidence="5" id="KW-1003">Cell membrane</keyword>
<keyword evidence="7" id="KW-0762">Sugar transport</keyword>
<comment type="function">
    <text evidence="1">Intake of glucose and galactose.</text>
</comment>
<feature type="transmembrane region" description="Helical" evidence="11">
    <location>
        <begin position="273"/>
        <end position="290"/>
    </location>
</feature>
<dbReference type="Proteomes" id="UP001297581">
    <property type="component" value="Unassembled WGS sequence"/>
</dbReference>
<dbReference type="GO" id="GO:0055056">
    <property type="term" value="F:D-glucose transmembrane transporter activity"/>
    <property type="evidence" value="ECO:0007669"/>
    <property type="project" value="InterPro"/>
</dbReference>
<evidence type="ECO:0000313" key="13">
    <source>
        <dbReference type="EMBL" id="MCH4292939.1"/>
    </source>
</evidence>
<dbReference type="GO" id="GO:1904659">
    <property type="term" value="P:D-glucose transmembrane transport"/>
    <property type="evidence" value="ECO:0007669"/>
    <property type="project" value="InterPro"/>
</dbReference>
<dbReference type="CDD" id="cd17394">
    <property type="entry name" value="MFS_FucP_like"/>
    <property type="match status" value="1"/>
</dbReference>
<protein>
    <submittedName>
        <fullName evidence="13">Sugar MFS transporter</fullName>
    </submittedName>
</protein>
<keyword evidence="4" id="KW-0813">Transport</keyword>
<dbReference type="PANTHER" id="PTHR43702">
    <property type="entry name" value="L-FUCOSE-PROTON SYMPORTER"/>
    <property type="match status" value="1"/>
</dbReference>
<feature type="transmembrane region" description="Helical" evidence="11">
    <location>
        <begin position="61"/>
        <end position="83"/>
    </location>
</feature>
<dbReference type="EMBL" id="JAKUDL010000001">
    <property type="protein sequence ID" value="MCH4292939.1"/>
    <property type="molecule type" value="Genomic_DNA"/>
</dbReference>
<name>A0AAJ1EWF4_9GAMM</name>